<proteinExistence type="predicted"/>
<evidence type="ECO:0000313" key="1">
    <source>
        <dbReference type="EMBL" id="SUZ67202.1"/>
    </source>
</evidence>
<evidence type="ECO:0008006" key="2">
    <source>
        <dbReference type="Google" id="ProtNLM"/>
    </source>
</evidence>
<sequence length="330" mass="36685">MSDWNLFTREGSNLVPNDASMVFRPANQLFSDYSQKLRTLWMPDDSQAHLVDEEIEYPIGTVISKTFYYPTDTDGHVLKQIDLAERQIDLSRNKIIETRLMVRRDASWDAFPYVWNEEETEAFLRIAGSSIPINLKSDTGDHDFVYFVPNENQCSGCHVTSHPAGDMHPLGAIATQLTAAFDYPKNNTELQIDKLVARGWLTKKTSGSSPVSWRDEAANLEARALSYLNIQCGHCHNPEGPADTSSLILDGSHKFLINMGVCKTPVAAGGGSGDMLYSIVPGAPDRSILLYRMRSSELDEMMPELGRSLIHSEGISLISRWIGQLPGSCS</sequence>
<gene>
    <name evidence="1" type="ORF">METZ01_LOCUS20056</name>
</gene>
<organism evidence="1">
    <name type="scientific">marine metagenome</name>
    <dbReference type="NCBI Taxonomy" id="408172"/>
    <lineage>
        <taxon>unclassified sequences</taxon>
        <taxon>metagenomes</taxon>
        <taxon>ecological metagenomes</taxon>
    </lineage>
</organism>
<dbReference type="AlphaFoldDB" id="A0A381PJL0"/>
<dbReference type="EMBL" id="UINC01001005">
    <property type="protein sequence ID" value="SUZ67202.1"/>
    <property type="molecule type" value="Genomic_DNA"/>
</dbReference>
<protein>
    <recommendedName>
        <fullName evidence="2">Cytochrome C Planctomycete-type domain-containing protein</fullName>
    </recommendedName>
</protein>
<reference evidence="1" key="1">
    <citation type="submission" date="2018-05" db="EMBL/GenBank/DDBJ databases">
        <authorList>
            <person name="Lanie J.A."/>
            <person name="Ng W.-L."/>
            <person name="Kazmierczak K.M."/>
            <person name="Andrzejewski T.M."/>
            <person name="Davidsen T.M."/>
            <person name="Wayne K.J."/>
            <person name="Tettelin H."/>
            <person name="Glass J.I."/>
            <person name="Rusch D."/>
            <person name="Podicherti R."/>
            <person name="Tsui H.-C.T."/>
            <person name="Winkler M.E."/>
        </authorList>
    </citation>
    <scope>NUCLEOTIDE SEQUENCE</scope>
</reference>
<name>A0A381PJL0_9ZZZZ</name>
<accession>A0A381PJL0</accession>